<gene>
    <name evidence="3" type="ORF">GIB67_037760</name>
</gene>
<dbReference type="SUPFAM" id="SSF53098">
    <property type="entry name" value="Ribonuclease H-like"/>
    <property type="match status" value="1"/>
</dbReference>
<sequence length="103" mass="11442">MGFLNKILVEKALASLLQTVMASMGLRVSTNFMAEWKAIIHGVKCAASNGWIIAWVESDSTAAVMDFTSGSIPWSLIGERNEASHNMIQNEIFYHLKRSKLQV</sequence>
<protein>
    <recommendedName>
        <fullName evidence="2">RNase H type-1 domain-containing protein</fullName>
    </recommendedName>
</protein>
<keyword evidence="4" id="KW-1185">Reference proteome</keyword>
<comment type="caution">
    <text evidence="3">The sequence shown here is derived from an EMBL/GenBank/DDBJ whole genome shotgun (WGS) entry which is preliminary data.</text>
</comment>
<dbReference type="AlphaFoldDB" id="A0A7J7LV95"/>
<name>A0A7J7LV95_9MAGN</name>
<reference evidence="3 4" key="1">
    <citation type="journal article" date="2020" name="IScience">
        <title>Genome Sequencing of the Endangered Kingdonia uniflora (Circaeasteraceae, Ranunculales) Reveals Potential Mechanisms of Evolutionary Specialization.</title>
        <authorList>
            <person name="Sun Y."/>
            <person name="Deng T."/>
            <person name="Zhang A."/>
            <person name="Moore M.J."/>
            <person name="Landis J.B."/>
            <person name="Lin N."/>
            <person name="Zhang H."/>
            <person name="Zhang X."/>
            <person name="Huang J."/>
            <person name="Zhang X."/>
            <person name="Sun H."/>
            <person name="Wang H."/>
        </authorList>
    </citation>
    <scope>NUCLEOTIDE SEQUENCE [LARGE SCALE GENOMIC DNA]</scope>
    <source>
        <strain evidence="3">TB1705</strain>
        <tissue evidence="3">Leaf</tissue>
    </source>
</reference>
<feature type="chain" id="PRO_5029630751" description="RNase H type-1 domain-containing protein" evidence="1">
    <location>
        <begin position="23"/>
        <end position="103"/>
    </location>
</feature>
<dbReference type="GO" id="GO:0004523">
    <property type="term" value="F:RNA-DNA hybrid ribonuclease activity"/>
    <property type="evidence" value="ECO:0007669"/>
    <property type="project" value="InterPro"/>
</dbReference>
<dbReference type="EMBL" id="JACGCM010001976">
    <property type="protein sequence ID" value="KAF6146460.1"/>
    <property type="molecule type" value="Genomic_DNA"/>
</dbReference>
<dbReference type="GO" id="GO:0003676">
    <property type="term" value="F:nucleic acid binding"/>
    <property type="evidence" value="ECO:0007669"/>
    <property type="project" value="InterPro"/>
</dbReference>
<dbReference type="OrthoDB" id="10573588at2759"/>
<dbReference type="Pfam" id="PF13456">
    <property type="entry name" value="RVT_3"/>
    <property type="match status" value="1"/>
</dbReference>
<dbReference type="Proteomes" id="UP000541444">
    <property type="component" value="Unassembled WGS sequence"/>
</dbReference>
<evidence type="ECO:0000313" key="4">
    <source>
        <dbReference type="Proteomes" id="UP000541444"/>
    </source>
</evidence>
<feature type="domain" description="RNase H type-1" evidence="2">
    <location>
        <begin position="19"/>
        <end position="65"/>
    </location>
</feature>
<evidence type="ECO:0000256" key="1">
    <source>
        <dbReference type="SAM" id="SignalP"/>
    </source>
</evidence>
<feature type="signal peptide" evidence="1">
    <location>
        <begin position="1"/>
        <end position="22"/>
    </location>
</feature>
<evidence type="ECO:0000259" key="2">
    <source>
        <dbReference type="Pfam" id="PF13456"/>
    </source>
</evidence>
<dbReference type="Gene3D" id="3.30.420.10">
    <property type="entry name" value="Ribonuclease H-like superfamily/Ribonuclease H"/>
    <property type="match status" value="1"/>
</dbReference>
<organism evidence="3 4">
    <name type="scientific">Kingdonia uniflora</name>
    <dbReference type="NCBI Taxonomy" id="39325"/>
    <lineage>
        <taxon>Eukaryota</taxon>
        <taxon>Viridiplantae</taxon>
        <taxon>Streptophyta</taxon>
        <taxon>Embryophyta</taxon>
        <taxon>Tracheophyta</taxon>
        <taxon>Spermatophyta</taxon>
        <taxon>Magnoliopsida</taxon>
        <taxon>Ranunculales</taxon>
        <taxon>Circaeasteraceae</taxon>
        <taxon>Kingdonia</taxon>
    </lineage>
</organism>
<accession>A0A7J7LV95</accession>
<dbReference type="InterPro" id="IPR012337">
    <property type="entry name" value="RNaseH-like_sf"/>
</dbReference>
<dbReference type="InterPro" id="IPR002156">
    <property type="entry name" value="RNaseH_domain"/>
</dbReference>
<proteinExistence type="predicted"/>
<dbReference type="InterPro" id="IPR036397">
    <property type="entry name" value="RNaseH_sf"/>
</dbReference>
<keyword evidence="1" id="KW-0732">Signal</keyword>
<evidence type="ECO:0000313" key="3">
    <source>
        <dbReference type="EMBL" id="KAF6146460.1"/>
    </source>
</evidence>